<feature type="transmembrane region" description="Helical" evidence="5">
    <location>
        <begin position="181"/>
        <end position="200"/>
    </location>
</feature>
<dbReference type="InterPro" id="IPR039020">
    <property type="entry name" value="PaxB-like"/>
</dbReference>
<dbReference type="GO" id="GO:0016829">
    <property type="term" value="F:lyase activity"/>
    <property type="evidence" value="ECO:0007669"/>
    <property type="project" value="InterPro"/>
</dbReference>
<organism evidence="6 7">
    <name type="scientific">Gottschalkia acidurici (strain ATCC 7906 / DSM 604 / BCRC 14475 / CIP 104303 / KCTC 5404 / NCIMB 10678 / 9a)</name>
    <name type="common">Clostridium acidurici</name>
    <dbReference type="NCBI Taxonomy" id="1128398"/>
    <lineage>
        <taxon>Bacteria</taxon>
        <taxon>Bacillati</taxon>
        <taxon>Bacillota</taxon>
        <taxon>Tissierellia</taxon>
        <taxon>Tissierellales</taxon>
        <taxon>Gottschalkiaceae</taxon>
        <taxon>Gottschalkia</taxon>
    </lineage>
</organism>
<evidence type="ECO:0000256" key="4">
    <source>
        <dbReference type="ARBA" id="ARBA00023136"/>
    </source>
</evidence>
<keyword evidence="7" id="KW-1185">Reference proteome</keyword>
<feature type="transmembrane region" description="Helical" evidence="5">
    <location>
        <begin position="157"/>
        <end position="175"/>
    </location>
</feature>
<dbReference type="HOGENOM" id="CLU_087059_1_0_9"/>
<feature type="transmembrane region" description="Helical" evidence="5">
    <location>
        <begin position="38"/>
        <end position="59"/>
    </location>
</feature>
<dbReference type="EMBL" id="CP003326">
    <property type="protein sequence ID" value="AFS79736.1"/>
    <property type="molecule type" value="Genomic_DNA"/>
</dbReference>
<gene>
    <name evidence="6" type="ordered locus">Curi_c27430</name>
</gene>
<dbReference type="PANTHER" id="PTHR42038:SF2">
    <property type="entry name" value="TERPENE CYCLASE AUSL"/>
    <property type="match status" value="1"/>
</dbReference>
<dbReference type="AlphaFoldDB" id="K0B5B4"/>
<dbReference type="Proteomes" id="UP000006094">
    <property type="component" value="Chromosome"/>
</dbReference>
<evidence type="ECO:0000256" key="5">
    <source>
        <dbReference type="SAM" id="Phobius"/>
    </source>
</evidence>
<name>K0B5B4_GOTA9</name>
<feature type="transmembrane region" description="Helical" evidence="5">
    <location>
        <begin position="124"/>
        <end position="145"/>
    </location>
</feature>
<dbReference type="Pfam" id="PF25129">
    <property type="entry name" value="Pyr4-TMTC"/>
    <property type="match status" value="1"/>
</dbReference>
<accession>K0B5B4</accession>
<dbReference type="STRING" id="1128398.Curi_c27430"/>
<comment type="subcellular location">
    <subcellularLocation>
        <location evidence="1">Membrane</location>
        <topology evidence="1">Multi-pass membrane protein</topology>
    </subcellularLocation>
</comment>
<dbReference type="GO" id="GO:0016020">
    <property type="term" value="C:membrane"/>
    <property type="evidence" value="ECO:0007669"/>
    <property type="project" value="UniProtKB-SubCell"/>
</dbReference>
<evidence type="ECO:0000256" key="3">
    <source>
        <dbReference type="ARBA" id="ARBA00022989"/>
    </source>
</evidence>
<evidence type="ECO:0000313" key="7">
    <source>
        <dbReference type="Proteomes" id="UP000006094"/>
    </source>
</evidence>
<dbReference type="KEGG" id="cad:Curi_c27430"/>
<feature type="transmembrane region" description="Helical" evidence="5">
    <location>
        <begin position="6"/>
        <end position="26"/>
    </location>
</feature>
<sequence length="217" mass="25494">MENQGTFLLILQLGTGLFWIITYILIIKRGFQDKTYGMPMVAICANISWEFIFSFIYVHNTLQRIITFSWFALDVVIMFQYLVYGRKEFKKYISRKFFYSLFFITLGVSFLTIISITLEFKDFQGQYSAFSQNLMMSGLFISLLLRRENLNGQSIYIAIFKMIGSLFAGIAFFIYFRTYLITTVSVATLIYDCIYIRCVSKMHRKNLSDKVSYSAYH</sequence>
<dbReference type="RefSeq" id="WP_014968870.1">
    <property type="nucleotide sequence ID" value="NC_018664.1"/>
</dbReference>
<evidence type="ECO:0000256" key="2">
    <source>
        <dbReference type="ARBA" id="ARBA00022692"/>
    </source>
</evidence>
<dbReference type="OrthoDB" id="7825963at2"/>
<protein>
    <submittedName>
        <fullName evidence="6">Membrane protein</fullName>
    </submittedName>
</protein>
<keyword evidence="3 5" id="KW-1133">Transmembrane helix</keyword>
<feature type="transmembrane region" description="Helical" evidence="5">
    <location>
        <begin position="65"/>
        <end position="85"/>
    </location>
</feature>
<reference evidence="6 7" key="1">
    <citation type="journal article" date="2012" name="PLoS ONE">
        <title>The purine-utilizing bacterium Clostridium acidurici 9a: a genome-guided metabolic reconsideration.</title>
        <authorList>
            <person name="Hartwich K."/>
            <person name="Poehlein A."/>
            <person name="Daniel R."/>
        </authorList>
    </citation>
    <scope>NUCLEOTIDE SEQUENCE [LARGE SCALE GENOMIC DNA]</scope>
    <source>
        <strain evidence="7">ATCC 7906 / DSM 604 / BCRC 14475 / CIP 104303 / KCTC 5404 / NCIMB 10678 / 9a</strain>
    </source>
</reference>
<dbReference type="PATRIC" id="fig|1128398.3.peg.2826"/>
<evidence type="ECO:0000313" key="6">
    <source>
        <dbReference type="EMBL" id="AFS79736.1"/>
    </source>
</evidence>
<proteinExistence type="predicted"/>
<keyword evidence="4 5" id="KW-0472">Membrane</keyword>
<dbReference type="eggNOG" id="ENOG502ZC86">
    <property type="taxonomic scope" value="Bacteria"/>
</dbReference>
<feature type="transmembrane region" description="Helical" evidence="5">
    <location>
        <begin position="97"/>
        <end position="118"/>
    </location>
</feature>
<dbReference type="PANTHER" id="PTHR42038">
    <property type="match status" value="1"/>
</dbReference>
<evidence type="ECO:0000256" key="1">
    <source>
        <dbReference type="ARBA" id="ARBA00004141"/>
    </source>
</evidence>
<keyword evidence="2 5" id="KW-0812">Transmembrane</keyword>